<evidence type="ECO:0000259" key="16">
    <source>
        <dbReference type="PROSITE" id="PS51186"/>
    </source>
</evidence>
<dbReference type="WBParaSite" id="TREG1_70670.1">
    <property type="protein sequence ID" value="TREG1_70670.1"/>
    <property type="gene ID" value="TREG1_70670"/>
</dbReference>
<keyword evidence="5" id="KW-0539">Nucleus</keyword>
<dbReference type="PROSITE" id="PS51186">
    <property type="entry name" value="GNAT"/>
    <property type="match status" value="1"/>
</dbReference>
<dbReference type="CDD" id="cd04301">
    <property type="entry name" value="NAT_SF"/>
    <property type="match status" value="1"/>
</dbReference>
<comment type="catalytic activity">
    <reaction evidence="8">
        <text>N-terminal L-methionyl-L-isoleucyl-[protein] + acetyl-CoA = N-terminal N(alpha)-acetyl-L-methionyl-L-isoleucyl-[protein] + CoA + H(+)</text>
        <dbReference type="Rhea" id="RHEA:50524"/>
        <dbReference type="Rhea" id="RHEA-COMP:12713"/>
        <dbReference type="Rhea" id="RHEA-COMP:12714"/>
        <dbReference type="ChEBI" id="CHEBI:15378"/>
        <dbReference type="ChEBI" id="CHEBI:57287"/>
        <dbReference type="ChEBI" id="CHEBI:57288"/>
        <dbReference type="ChEBI" id="CHEBI:133379"/>
        <dbReference type="ChEBI" id="CHEBI:133380"/>
        <dbReference type="EC" id="2.3.1.256"/>
    </reaction>
</comment>
<evidence type="ECO:0000256" key="6">
    <source>
        <dbReference type="ARBA" id="ARBA00023315"/>
    </source>
</evidence>
<evidence type="ECO:0000256" key="9">
    <source>
        <dbReference type="ARBA" id="ARBA00051225"/>
    </source>
</evidence>
<dbReference type="SUPFAM" id="SSF55729">
    <property type="entry name" value="Acyl-CoA N-acyltransferases (Nat)"/>
    <property type="match status" value="1"/>
</dbReference>
<keyword evidence="4" id="KW-0808">Transferase</keyword>
<evidence type="ECO:0000256" key="3">
    <source>
        <dbReference type="ARBA" id="ARBA00022490"/>
    </source>
</evidence>
<dbReference type="GO" id="GO:0120518">
    <property type="term" value="F:protein N-terminal-methionine acetyltransferase activity"/>
    <property type="evidence" value="ECO:0007669"/>
    <property type="project" value="UniProtKB-EC"/>
</dbReference>
<organism evidence="17 18">
    <name type="scientific">Trichobilharzia regenti</name>
    <name type="common">Nasal bird schistosome</name>
    <dbReference type="NCBI Taxonomy" id="157069"/>
    <lineage>
        <taxon>Eukaryota</taxon>
        <taxon>Metazoa</taxon>
        <taxon>Spiralia</taxon>
        <taxon>Lophotrochozoa</taxon>
        <taxon>Platyhelminthes</taxon>
        <taxon>Trematoda</taxon>
        <taxon>Digenea</taxon>
        <taxon>Strigeidida</taxon>
        <taxon>Schistosomatoidea</taxon>
        <taxon>Schistosomatidae</taxon>
        <taxon>Trichobilharzia</taxon>
    </lineage>
</organism>
<comment type="catalytic activity">
    <reaction evidence="10">
        <text>N-terminal L-methionyl-L-tyrosyl-[protein] + acetyl-CoA = N-terminal N(alpha)-acetyl-L-methionyl-L-tyrosyl-[protein] + CoA + H(+)</text>
        <dbReference type="Rhea" id="RHEA:50532"/>
        <dbReference type="Rhea" id="RHEA-COMP:12717"/>
        <dbReference type="Rhea" id="RHEA-COMP:12718"/>
        <dbReference type="ChEBI" id="CHEBI:15378"/>
        <dbReference type="ChEBI" id="CHEBI:57287"/>
        <dbReference type="ChEBI" id="CHEBI:57288"/>
        <dbReference type="ChEBI" id="CHEBI:133384"/>
        <dbReference type="ChEBI" id="CHEBI:133385"/>
        <dbReference type="EC" id="2.3.1.256"/>
    </reaction>
</comment>
<evidence type="ECO:0000256" key="13">
    <source>
        <dbReference type="ARBA" id="ARBA00066994"/>
    </source>
</evidence>
<evidence type="ECO:0000256" key="14">
    <source>
        <dbReference type="ARBA" id="ARBA00076746"/>
    </source>
</evidence>
<dbReference type="PANTHER" id="PTHR45896">
    <property type="entry name" value="N-ALPHA-ACETYLTRANSFERASE 30"/>
    <property type="match status" value="1"/>
</dbReference>
<evidence type="ECO:0000256" key="15">
    <source>
        <dbReference type="ARBA" id="ARBA00078622"/>
    </source>
</evidence>
<evidence type="ECO:0000256" key="4">
    <source>
        <dbReference type="ARBA" id="ARBA00022679"/>
    </source>
</evidence>
<reference evidence="18" key="2">
    <citation type="submission" date="2023-11" db="UniProtKB">
        <authorList>
            <consortium name="WormBaseParasite"/>
        </authorList>
    </citation>
    <scope>IDENTIFICATION</scope>
</reference>
<dbReference type="PANTHER" id="PTHR45896:SF1">
    <property type="entry name" value="N-ALPHA-ACETYLTRANSFERASE 30"/>
    <property type="match status" value="1"/>
</dbReference>
<dbReference type="GO" id="GO:0005634">
    <property type="term" value="C:nucleus"/>
    <property type="evidence" value="ECO:0007669"/>
    <property type="project" value="UniProtKB-SubCell"/>
</dbReference>
<keyword evidence="17" id="KW-1185">Reference proteome</keyword>
<protein>
    <recommendedName>
        <fullName evidence="13">N-terminal methionine N(alpha)-acetyltransferase NatC</fullName>
        <ecNumber evidence="13">2.3.1.256</ecNumber>
    </recommendedName>
    <alternativeName>
        <fullName evidence="14">N-acetyltransferase MAK3 homolog</fullName>
    </alternativeName>
    <alternativeName>
        <fullName evidence="15">NatC catalytic subunit</fullName>
    </alternativeName>
</protein>
<evidence type="ECO:0000256" key="12">
    <source>
        <dbReference type="ARBA" id="ARBA00052477"/>
    </source>
</evidence>
<dbReference type="Pfam" id="PF00583">
    <property type="entry name" value="Acetyltransf_1"/>
    <property type="match status" value="1"/>
</dbReference>
<dbReference type="GO" id="GO:0031417">
    <property type="term" value="C:NatC complex"/>
    <property type="evidence" value="ECO:0007669"/>
    <property type="project" value="TreeGrafter"/>
</dbReference>
<evidence type="ECO:0000256" key="7">
    <source>
        <dbReference type="ARBA" id="ARBA00024025"/>
    </source>
</evidence>
<dbReference type="InterPro" id="IPR000182">
    <property type="entry name" value="GNAT_dom"/>
</dbReference>
<evidence type="ECO:0000256" key="8">
    <source>
        <dbReference type="ARBA" id="ARBA00050754"/>
    </source>
</evidence>
<evidence type="ECO:0000256" key="1">
    <source>
        <dbReference type="ARBA" id="ARBA00004123"/>
    </source>
</evidence>
<dbReference type="Gene3D" id="3.40.630.30">
    <property type="match status" value="1"/>
</dbReference>
<sequence length="224" mass="25814">MQVHFLSLPQLFGGSKLYYLAIGDEDMSEDVQLSAELDKIALVENKQNEDKLSSYEPLLKDDQNNITFRQYNKESDLSSIMNLIDKDLSEPYSIYTYRYFIYNWPKLCLLAINEHEKCVGTIVCKMEAQSPNVQSGYIAMLAVEENHRRLGIGSRLVKLAIGLMIQDGCDEIVLETEVTNKAALALYEQLGFCRDKRLLRYYLNGRDAFRLKLWLTPRMSNGFL</sequence>
<name>A0AA85KDM2_TRIRE</name>
<evidence type="ECO:0000256" key="10">
    <source>
        <dbReference type="ARBA" id="ARBA00052207"/>
    </source>
</evidence>
<evidence type="ECO:0000256" key="5">
    <source>
        <dbReference type="ARBA" id="ARBA00023242"/>
    </source>
</evidence>
<evidence type="ECO:0000313" key="17">
    <source>
        <dbReference type="Proteomes" id="UP000050795"/>
    </source>
</evidence>
<evidence type="ECO:0000313" key="18">
    <source>
        <dbReference type="WBParaSite" id="TREG1_70670.1"/>
    </source>
</evidence>
<comment type="catalytic activity">
    <reaction evidence="12">
        <text>N-terminal L-methionyl-L-tryptophyl-[protein] + acetyl-CoA = N-terminal N(alpha)-acetyl-L-methionyl-L-tryptophyl-[protein] + CoA + H(+)</text>
        <dbReference type="Rhea" id="RHEA:50560"/>
        <dbReference type="Rhea" id="RHEA-COMP:12724"/>
        <dbReference type="Rhea" id="RHEA-COMP:12725"/>
        <dbReference type="ChEBI" id="CHEBI:15378"/>
        <dbReference type="ChEBI" id="CHEBI:57287"/>
        <dbReference type="ChEBI" id="CHEBI:57288"/>
        <dbReference type="ChEBI" id="CHEBI:133386"/>
        <dbReference type="ChEBI" id="CHEBI:133387"/>
        <dbReference type="EC" id="2.3.1.256"/>
    </reaction>
</comment>
<dbReference type="Proteomes" id="UP000050795">
    <property type="component" value="Unassembled WGS sequence"/>
</dbReference>
<comment type="subcellular location">
    <subcellularLocation>
        <location evidence="2">Cytoplasm</location>
    </subcellularLocation>
    <subcellularLocation>
        <location evidence="1">Nucleus</location>
    </subcellularLocation>
</comment>
<keyword evidence="3" id="KW-0963">Cytoplasm</keyword>
<comment type="catalytic activity">
    <reaction evidence="9">
        <text>N-terminal L-methionyl-L-leucyl-[protein] + acetyl-CoA = N-terminal N(alpha)-acetyl-L-methionyl-L-leucyl-[protein] + CoA + H(+)</text>
        <dbReference type="Rhea" id="RHEA:50520"/>
        <dbReference type="Rhea" id="RHEA-COMP:12711"/>
        <dbReference type="Rhea" id="RHEA-COMP:12712"/>
        <dbReference type="ChEBI" id="CHEBI:15378"/>
        <dbReference type="ChEBI" id="CHEBI:57287"/>
        <dbReference type="ChEBI" id="CHEBI:57288"/>
        <dbReference type="ChEBI" id="CHEBI:133377"/>
        <dbReference type="ChEBI" id="CHEBI:133378"/>
        <dbReference type="EC" id="2.3.1.256"/>
    </reaction>
</comment>
<comment type="catalytic activity">
    <reaction evidence="11">
        <text>N-terminal L-methionyl-L-phenylalanyl-[protein] + acetyl-CoA = N-terminal N(alpha)-acetyl-L-methionyl-L-phenylalanyl-[protein] + CoA + H(+)</text>
        <dbReference type="Rhea" id="RHEA:50528"/>
        <dbReference type="Rhea" id="RHEA-COMP:12715"/>
        <dbReference type="Rhea" id="RHEA-COMP:12716"/>
        <dbReference type="ChEBI" id="CHEBI:15378"/>
        <dbReference type="ChEBI" id="CHEBI:57287"/>
        <dbReference type="ChEBI" id="CHEBI:57288"/>
        <dbReference type="ChEBI" id="CHEBI:133382"/>
        <dbReference type="ChEBI" id="CHEBI:133383"/>
        <dbReference type="EC" id="2.3.1.256"/>
    </reaction>
</comment>
<comment type="similarity">
    <text evidence="7">Belongs to the acetyltransferase family. MAK3 subfamily.</text>
</comment>
<dbReference type="AlphaFoldDB" id="A0AA85KDM2"/>
<accession>A0AA85KDM2</accession>
<proteinExistence type="inferred from homology"/>
<evidence type="ECO:0000256" key="11">
    <source>
        <dbReference type="ARBA" id="ARBA00052362"/>
    </source>
</evidence>
<dbReference type="FunFam" id="3.40.630.30:FF:000010">
    <property type="entry name" value="Putative N-alpha-acetyltransferase 30"/>
    <property type="match status" value="1"/>
</dbReference>
<dbReference type="InterPro" id="IPR044542">
    <property type="entry name" value="NAA30-like"/>
</dbReference>
<reference evidence="17" key="1">
    <citation type="submission" date="2022-06" db="EMBL/GenBank/DDBJ databases">
        <authorList>
            <person name="Berger JAMES D."/>
            <person name="Berger JAMES D."/>
        </authorList>
    </citation>
    <scope>NUCLEOTIDE SEQUENCE [LARGE SCALE GENOMIC DNA]</scope>
</reference>
<feature type="domain" description="N-acetyltransferase" evidence="16">
    <location>
        <begin position="66"/>
        <end position="216"/>
    </location>
</feature>
<keyword evidence="6" id="KW-0012">Acyltransferase</keyword>
<dbReference type="EC" id="2.3.1.256" evidence="13"/>
<evidence type="ECO:0000256" key="2">
    <source>
        <dbReference type="ARBA" id="ARBA00004496"/>
    </source>
</evidence>
<dbReference type="InterPro" id="IPR016181">
    <property type="entry name" value="Acyl_CoA_acyltransferase"/>
</dbReference>